<feature type="region of interest" description="Disordered" evidence="1">
    <location>
        <begin position="17"/>
        <end position="56"/>
    </location>
</feature>
<feature type="compositionally biased region" description="Basic and acidic residues" evidence="1">
    <location>
        <begin position="98"/>
        <end position="131"/>
    </location>
</feature>
<feature type="region of interest" description="Disordered" evidence="1">
    <location>
        <begin position="71"/>
        <end position="131"/>
    </location>
</feature>
<gene>
    <name evidence="2" type="ORF">AVEN_80123_1</name>
</gene>
<sequence>FVEGAAEERKEARCCHPFHRKAEEGPGHPRGTSEGCCRAEKFPRSGNREQAGRDLFFEGGHLERHQAEERAVASGGLAEGEGAGGGGEGRGPAGADRLQAEADRRPGEGARRERGQDEGAHEAEGYLHAGDAETRTRRSALGLTLFRVGWTASLFSPWHDAISACCLDPDFHCQDVFVSVTFASFCFKLPISCRRFRNLLEDFVPRRPFAGSFGELSLSSFPALWTPWHFQLLGRAFQLYFQLLLWSSSSWLLSFSAAECAYSEDSDLPFAFNHPVGPASAHDFQ</sequence>
<comment type="caution">
    <text evidence="2">The sequence shown here is derived from an EMBL/GenBank/DDBJ whole genome shotgun (WGS) entry which is preliminary data.</text>
</comment>
<evidence type="ECO:0000313" key="2">
    <source>
        <dbReference type="EMBL" id="GBN69846.1"/>
    </source>
</evidence>
<reference evidence="2 3" key="1">
    <citation type="journal article" date="2019" name="Sci. Rep.">
        <title>Orb-weaving spider Araneus ventricosus genome elucidates the spidroin gene catalogue.</title>
        <authorList>
            <person name="Kono N."/>
            <person name="Nakamura H."/>
            <person name="Ohtoshi R."/>
            <person name="Moran D.A.P."/>
            <person name="Shinohara A."/>
            <person name="Yoshida Y."/>
            <person name="Fujiwara M."/>
            <person name="Mori M."/>
            <person name="Tomita M."/>
            <person name="Arakawa K."/>
        </authorList>
    </citation>
    <scope>NUCLEOTIDE SEQUENCE [LARGE SCALE GENOMIC DNA]</scope>
</reference>
<feature type="compositionally biased region" description="Basic and acidic residues" evidence="1">
    <location>
        <begin position="17"/>
        <end position="27"/>
    </location>
</feature>
<accession>A0A4Y2R316</accession>
<evidence type="ECO:0000256" key="1">
    <source>
        <dbReference type="SAM" id="MobiDB-lite"/>
    </source>
</evidence>
<feature type="non-terminal residue" evidence="2">
    <location>
        <position position="1"/>
    </location>
</feature>
<dbReference type="EMBL" id="BGPR01015590">
    <property type="protein sequence ID" value="GBN69846.1"/>
    <property type="molecule type" value="Genomic_DNA"/>
</dbReference>
<dbReference type="AlphaFoldDB" id="A0A4Y2R316"/>
<protein>
    <submittedName>
        <fullName evidence="2">Uncharacterized protein</fullName>
    </submittedName>
</protein>
<keyword evidence="3" id="KW-1185">Reference proteome</keyword>
<name>A0A4Y2R316_ARAVE</name>
<dbReference type="Proteomes" id="UP000499080">
    <property type="component" value="Unassembled WGS sequence"/>
</dbReference>
<feature type="compositionally biased region" description="Basic and acidic residues" evidence="1">
    <location>
        <begin position="37"/>
        <end position="56"/>
    </location>
</feature>
<proteinExistence type="predicted"/>
<feature type="compositionally biased region" description="Gly residues" evidence="1">
    <location>
        <begin position="77"/>
        <end position="92"/>
    </location>
</feature>
<organism evidence="2 3">
    <name type="scientific">Araneus ventricosus</name>
    <name type="common">Orbweaver spider</name>
    <name type="synonym">Epeira ventricosa</name>
    <dbReference type="NCBI Taxonomy" id="182803"/>
    <lineage>
        <taxon>Eukaryota</taxon>
        <taxon>Metazoa</taxon>
        <taxon>Ecdysozoa</taxon>
        <taxon>Arthropoda</taxon>
        <taxon>Chelicerata</taxon>
        <taxon>Arachnida</taxon>
        <taxon>Araneae</taxon>
        <taxon>Araneomorphae</taxon>
        <taxon>Entelegynae</taxon>
        <taxon>Araneoidea</taxon>
        <taxon>Araneidae</taxon>
        <taxon>Araneus</taxon>
    </lineage>
</organism>
<evidence type="ECO:0000313" key="3">
    <source>
        <dbReference type="Proteomes" id="UP000499080"/>
    </source>
</evidence>